<name>A0A0J6XK56_9ACTN</name>
<keyword evidence="3" id="KW-1185">Reference proteome</keyword>
<organism evidence="2 3">
    <name type="scientific">Streptomyces roseus</name>
    <dbReference type="NCBI Taxonomy" id="66430"/>
    <lineage>
        <taxon>Bacteria</taxon>
        <taxon>Bacillati</taxon>
        <taxon>Actinomycetota</taxon>
        <taxon>Actinomycetes</taxon>
        <taxon>Kitasatosporales</taxon>
        <taxon>Streptomycetaceae</taxon>
        <taxon>Streptomyces</taxon>
    </lineage>
</organism>
<evidence type="ECO:0000313" key="3">
    <source>
        <dbReference type="Proteomes" id="UP000035932"/>
    </source>
</evidence>
<accession>A0A0J6XK56</accession>
<protein>
    <submittedName>
        <fullName evidence="2">Uncharacterized protein</fullName>
    </submittedName>
</protein>
<evidence type="ECO:0000313" key="2">
    <source>
        <dbReference type="EMBL" id="KMO94627.1"/>
    </source>
</evidence>
<dbReference type="Proteomes" id="UP000035932">
    <property type="component" value="Unassembled WGS sequence"/>
</dbReference>
<evidence type="ECO:0000256" key="1">
    <source>
        <dbReference type="SAM" id="MobiDB-lite"/>
    </source>
</evidence>
<dbReference type="EMBL" id="LFML01000126">
    <property type="protein sequence ID" value="KMO94627.1"/>
    <property type="molecule type" value="Genomic_DNA"/>
</dbReference>
<reference evidence="2 3" key="1">
    <citation type="submission" date="2015-06" db="EMBL/GenBank/DDBJ databases">
        <title>Recapitulation of the evolution of biosynthetic gene clusters reveals hidden chemical diversity on bacterial genomes.</title>
        <authorList>
            <person name="Cruz-Morales P."/>
            <person name="Martinez-Guerrero C."/>
            <person name="Morales-Escalante M.A."/>
            <person name="Yanez-Guerra L.A."/>
            <person name="Kopp J.F."/>
            <person name="Feldmann J."/>
            <person name="Ramos-Aboites H.E."/>
            <person name="Barona-Gomez F."/>
        </authorList>
    </citation>
    <scope>NUCLEOTIDE SEQUENCE [LARGE SCALE GENOMIC DNA]</scope>
    <source>
        <strain evidence="2 3">ATCC 31245</strain>
    </source>
</reference>
<sequence>MTAVPAEPDLRIHFLDHLIPRATPGDYRVVVKNTLSDSDGELDAQDKLLPSEETFEIKAVRFVLSEASVHAYYPPRESTGAYTRTLPHITLSRSILPWERNLAGTRAEQPPARPPWLALLVFGENELPDDPAASGDTVLRTVEELRNPAEAGVKGPNLPSGGVDEAEARSKCQTIDVPADLFNAVAPRDDEMYYLAHVRKVVDANKPRADGEVLEEGEYAVVNANRFPHNPGNYAVHLVSLEGFEGRLSGTLPGGTTAVRLCSLHSWSFTSSEGPAADPGALLENLVAPGAADPEDLALRLPVTAPITDDPEDDYVRDRLTLGYTAVPQLTLSGERTFAWYRGPATPVTAFDVPTEHSPGPHTTSDHVLIYEPEHGIFDVSYAVAWTLGRAIGLADPEYTTTVSRARRELANRATTLMALAADPARASVDPDAPPALSALRELASARFREQLSTGLKGPQLPDDAGRRTPQPRVTRTRARAVFADERALSLLRTTAERDAGAIAAWQARLGLLQGVPFHHLVPDPRMLPLESLRMFRLDQGWLDALVAGAADVGVHTSVDSRLAPELNRATARANSAKGAAGGLLIHSELIPAWPDIKVNAYLEDGTVLTELRRATPDKRILLVLWDGVPDKVVLREPGQGIHYGIDAGNRLGLRSLAADPPIGTPLETYYPATGDLFDLHLRSDPDSGPAVLQMFGTGGLVPALAREFGLTDLDPGQLALELVNAPLEQEILSPTGTAARTETA</sequence>
<gene>
    <name evidence="2" type="ORF">ACS04_29020</name>
</gene>
<comment type="caution">
    <text evidence="2">The sequence shown here is derived from an EMBL/GenBank/DDBJ whole genome shotgun (WGS) entry which is preliminary data.</text>
</comment>
<feature type="region of interest" description="Disordered" evidence="1">
    <location>
        <begin position="454"/>
        <end position="475"/>
    </location>
</feature>
<dbReference type="PATRIC" id="fig|66430.4.peg.1488"/>
<dbReference type="STRING" id="66430.ACS04_29020"/>
<proteinExistence type="predicted"/>
<dbReference type="AlphaFoldDB" id="A0A0J6XK56"/>